<evidence type="ECO:0000256" key="17">
    <source>
        <dbReference type="ARBA" id="ARBA00038738"/>
    </source>
</evidence>
<keyword evidence="10" id="KW-0677">Repeat</keyword>
<evidence type="ECO:0000256" key="14">
    <source>
        <dbReference type="ARBA" id="ARBA00023136"/>
    </source>
</evidence>
<dbReference type="CDD" id="cd03592">
    <property type="entry name" value="CLECT_selectins_like"/>
    <property type="match status" value="1"/>
</dbReference>
<evidence type="ECO:0000256" key="23">
    <source>
        <dbReference type="PROSITE-ProRule" id="PRU00076"/>
    </source>
</evidence>
<evidence type="ECO:0000256" key="22">
    <source>
        <dbReference type="ARBA" id="ARBA00045695"/>
    </source>
</evidence>
<comment type="function">
    <text evidence="22">Cell-surface glycoprotein having a role in immunoadhesion. Mediates in the adhesion of blood neutrophils in cytokine-activated endothelium through interaction with SELPLG/PSGL1. May have a role in capillary morphogenesis.</text>
</comment>
<dbReference type="InterPro" id="IPR035976">
    <property type="entry name" value="Sushi/SCR/CCP_sf"/>
</dbReference>
<evidence type="ECO:0000256" key="2">
    <source>
        <dbReference type="ARBA" id="ARBA00007360"/>
    </source>
</evidence>
<feature type="domain" description="Sushi" evidence="27">
    <location>
        <begin position="168"/>
        <end position="229"/>
    </location>
</feature>
<dbReference type="SUPFAM" id="SSF56436">
    <property type="entry name" value="C-type lectin-like"/>
    <property type="match status" value="1"/>
</dbReference>
<dbReference type="InterPro" id="IPR016186">
    <property type="entry name" value="C-type_lectin-like/link_sf"/>
</dbReference>
<keyword evidence="13" id="KW-1133">Transmembrane helix</keyword>
<evidence type="ECO:0000313" key="29">
    <source>
        <dbReference type="Proteomes" id="UP001166093"/>
    </source>
</evidence>
<feature type="disulfide bond" evidence="24">
    <location>
        <begin position="448"/>
        <end position="475"/>
    </location>
</feature>
<feature type="domain" description="EGF-like" evidence="25">
    <location>
        <begin position="129"/>
        <end position="165"/>
    </location>
</feature>
<evidence type="ECO:0000259" key="26">
    <source>
        <dbReference type="PROSITE" id="PS50041"/>
    </source>
</evidence>
<evidence type="ECO:0000256" key="20">
    <source>
        <dbReference type="ARBA" id="ARBA00042113"/>
    </source>
</evidence>
<evidence type="ECO:0000256" key="4">
    <source>
        <dbReference type="ARBA" id="ARBA00022536"/>
    </source>
</evidence>
<dbReference type="Pfam" id="PF00084">
    <property type="entry name" value="Sushi"/>
    <property type="match status" value="10"/>
</dbReference>
<dbReference type="InterPro" id="IPR000742">
    <property type="entry name" value="EGF"/>
</dbReference>
<dbReference type="InterPro" id="IPR033991">
    <property type="entry name" value="Selectin_CTLD"/>
</dbReference>
<dbReference type="PANTHER" id="PTHR19325">
    <property type="entry name" value="COMPLEMENT COMPONENT-RELATED SUSHI DOMAIN-CONTAINING"/>
    <property type="match status" value="1"/>
</dbReference>
<protein>
    <recommendedName>
        <fullName evidence="18">E-selectin</fullName>
    </recommendedName>
    <alternativeName>
        <fullName evidence="19">CD62 antigen-like family member E</fullName>
    </alternativeName>
    <alternativeName>
        <fullName evidence="20">Endothelial leukocyte adhesion molecule 1</fullName>
    </alternativeName>
    <alternativeName>
        <fullName evidence="21">Leukocyte-endothelial cell adhesion molecule 2</fullName>
    </alternativeName>
</protein>
<feature type="domain" description="C-type lectin" evidence="26">
    <location>
        <begin position="9"/>
        <end position="129"/>
    </location>
</feature>
<dbReference type="Gene3D" id="2.10.70.10">
    <property type="entry name" value="Complement Module, domain 1"/>
    <property type="match status" value="10"/>
</dbReference>
<feature type="disulfide bond" evidence="24">
    <location>
        <begin position="634"/>
        <end position="661"/>
    </location>
</feature>
<keyword evidence="9" id="KW-0430">Lectin</keyword>
<evidence type="ECO:0000256" key="7">
    <source>
        <dbReference type="ARBA" id="ARBA00022723"/>
    </source>
</evidence>
<feature type="non-terminal residue" evidence="28">
    <location>
        <position position="788"/>
    </location>
</feature>
<evidence type="ECO:0000256" key="9">
    <source>
        <dbReference type="ARBA" id="ARBA00022734"/>
    </source>
</evidence>
<evidence type="ECO:0000256" key="1">
    <source>
        <dbReference type="ARBA" id="ARBA00004251"/>
    </source>
</evidence>
<keyword evidence="8" id="KW-0732">Signal</keyword>
<comment type="caution">
    <text evidence="23">Lacks conserved residue(s) required for the propagation of feature annotation.</text>
</comment>
<evidence type="ECO:0000256" key="21">
    <source>
        <dbReference type="ARBA" id="ARBA00043124"/>
    </source>
</evidence>
<keyword evidence="12" id="KW-0130">Cell adhesion</keyword>
<feature type="domain" description="Sushi" evidence="27">
    <location>
        <begin position="540"/>
        <end position="601"/>
    </location>
</feature>
<dbReference type="EMBL" id="JAAWVQ010135596">
    <property type="protein sequence ID" value="MBN3284340.1"/>
    <property type="molecule type" value="Genomic_DNA"/>
</dbReference>
<reference evidence="28" key="1">
    <citation type="journal article" date="2021" name="Cell">
        <title>Tracing the genetic footprints of vertebrate landing in non-teleost ray-finned fishes.</title>
        <authorList>
            <person name="Bi X."/>
            <person name="Wang K."/>
            <person name="Yang L."/>
            <person name="Pan H."/>
            <person name="Jiang H."/>
            <person name="Wei Q."/>
            <person name="Fang M."/>
            <person name="Yu H."/>
            <person name="Zhu C."/>
            <person name="Cai Y."/>
            <person name="He Y."/>
            <person name="Gan X."/>
            <person name="Zeng H."/>
            <person name="Yu D."/>
            <person name="Zhu Y."/>
            <person name="Jiang H."/>
            <person name="Qiu Q."/>
            <person name="Yang H."/>
            <person name="Zhang Y.E."/>
            <person name="Wang W."/>
            <person name="Zhu M."/>
            <person name="He S."/>
            <person name="Zhang G."/>
        </authorList>
    </citation>
    <scope>NUCLEOTIDE SEQUENCE</scope>
    <source>
        <strain evidence="28">Pddl_001</strain>
    </source>
</reference>
<evidence type="ECO:0000256" key="13">
    <source>
        <dbReference type="ARBA" id="ARBA00022989"/>
    </source>
</evidence>
<dbReference type="Proteomes" id="UP001166093">
    <property type="component" value="Unassembled WGS sequence"/>
</dbReference>
<comment type="subunit">
    <text evidence="17">Interacts with SELPLG/PSGL1 and PODXL2 through the sialyl Lewis X epitope. SELPLG sulfation appears not to be required for this interaction.</text>
</comment>
<feature type="domain" description="Sushi" evidence="27">
    <location>
        <begin position="726"/>
        <end position="787"/>
    </location>
</feature>
<evidence type="ECO:0000256" key="15">
    <source>
        <dbReference type="ARBA" id="ARBA00023157"/>
    </source>
</evidence>
<feature type="non-terminal residue" evidence="28">
    <location>
        <position position="1"/>
    </location>
</feature>
<dbReference type="CDD" id="cd00033">
    <property type="entry name" value="CCP"/>
    <property type="match status" value="10"/>
</dbReference>
<evidence type="ECO:0000256" key="8">
    <source>
        <dbReference type="ARBA" id="ARBA00022729"/>
    </source>
</evidence>
<feature type="disulfide bond" evidence="24">
    <location>
        <begin position="510"/>
        <end position="537"/>
    </location>
</feature>
<keyword evidence="6" id="KW-0812">Transmembrane</keyword>
<feature type="domain" description="Sushi" evidence="27">
    <location>
        <begin position="664"/>
        <end position="725"/>
    </location>
</feature>
<keyword evidence="11" id="KW-0106">Calcium</keyword>
<evidence type="ECO:0000256" key="18">
    <source>
        <dbReference type="ARBA" id="ARBA00040812"/>
    </source>
</evidence>
<dbReference type="PRINTS" id="PR00343">
    <property type="entry name" value="SELECTIN"/>
</dbReference>
<comment type="similarity">
    <text evidence="2">Belongs to the selectin/LECAM family.</text>
</comment>
<dbReference type="InterPro" id="IPR002396">
    <property type="entry name" value="Selectin_superfamily"/>
</dbReference>
<dbReference type="Pfam" id="PF00059">
    <property type="entry name" value="Lectin_C"/>
    <property type="match status" value="1"/>
</dbReference>
<accession>A0ABS2YDS8</accession>
<dbReference type="SUPFAM" id="SSF57535">
    <property type="entry name" value="Complement control module/SCR domain"/>
    <property type="match status" value="10"/>
</dbReference>
<keyword evidence="5 24" id="KW-0768">Sushi</keyword>
<keyword evidence="3" id="KW-1003">Cell membrane</keyword>
<dbReference type="Pfam" id="PF00008">
    <property type="entry name" value="EGF"/>
    <property type="match status" value="1"/>
</dbReference>
<keyword evidence="29" id="KW-1185">Reference proteome</keyword>
<feature type="domain" description="Sushi" evidence="27">
    <location>
        <begin position="602"/>
        <end position="663"/>
    </location>
</feature>
<evidence type="ECO:0000256" key="6">
    <source>
        <dbReference type="ARBA" id="ARBA00022692"/>
    </source>
</evidence>
<feature type="disulfide bond" evidence="24">
    <location>
        <begin position="262"/>
        <end position="289"/>
    </location>
</feature>
<feature type="domain" description="Sushi" evidence="27">
    <location>
        <begin position="354"/>
        <end position="415"/>
    </location>
</feature>
<feature type="disulfide bond" evidence="24">
    <location>
        <begin position="758"/>
        <end position="785"/>
    </location>
</feature>
<feature type="domain" description="Sushi" evidence="27">
    <location>
        <begin position="416"/>
        <end position="477"/>
    </location>
</feature>
<dbReference type="Gene3D" id="3.10.100.10">
    <property type="entry name" value="Mannose-Binding Protein A, subunit A"/>
    <property type="match status" value="1"/>
</dbReference>
<dbReference type="PANTHER" id="PTHR19325:SF493">
    <property type="entry name" value="E-SELECTIN"/>
    <property type="match status" value="1"/>
</dbReference>
<evidence type="ECO:0000256" key="16">
    <source>
        <dbReference type="ARBA" id="ARBA00023180"/>
    </source>
</evidence>
<name>A0ABS2YDS8_POLSP</name>
<dbReference type="PROSITE" id="PS01186">
    <property type="entry name" value="EGF_2"/>
    <property type="match status" value="1"/>
</dbReference>
<sequence length="788" mass="87314">SELTMLKCVEGWTYHYSSDKMNWQDPRKWCQDHYTDMVAIQNQAENVYLDEVIPFVSGYYWIGIRKINETWTWVGTNQILSEEAENWALNEPNNGKTAEDCVEIYIQREKESGKWNDEPCKKQKIALCYTAACHASSCNGHGACIETINNYTCKCHEGFYGPKCENAVKCETLSIPSHGSMDCAHPIEKFSYNSGCWFGCEEGFLLNGTNSTQCTSQGRWSAQTPACQAVKCESLKTPVRGVMNCSHPFGDYRFNSSCEISCEEGFIMRGSDRLQCNASGLWTEPLPTCQAVKCEVLNIPSHGSMDCAHPIEKFSYNSGCWFGCEEGFLLHGTNSTQCTSQGRWSAQTPACQAVKCEVLNIPSHGSMNCAHPNEKFSYNSGCWFGCEEGFLLNGTNSTQCTSQGRWSAQTPACQAVKCESLKTPVRGVMNCSHPFGDYRFNSSCEINCEEGFIMRGSDRLQCNASGLWTEHLPTCQVVKCEALSIPSHGSMDCAHPIEKFSYNSGCWFGCEEGFLLNGTNSTQCTSQGRWSAQIPACQALKCEILMAPIRGVMNCSHPFGDYRFNSSCAIGCEEGFIMRGSDRLQCNASGLWTEPLPICQAVKCEVLNIPSHGSMDCAHPIEKFSYNSGCWFGCEEGFLLNGTNSTQCTSQGRWSAQTPACQAVKCEVLNIPSHSSMDCAHPIEKFSYNSRCWFGCEEGFLLNGTNSTQCTSQGRWSAQTPACQALKCESLKTPVRGVMNCSHPFGDYRFNSSCEISCEEGFIMRGSDRLQCNASGLWTEPLPTCQGE</sequence>
<evidence type="ECO:0000256" key="3">
    <source>
        <dbReference type="ARBA" id="ARBA00022475"/>
    </source>
</evidence>
<dbReference type="PROSITE" id="PS50923">
    <property type="entry name" value="SUSHI"/>
    <property type="match status" value="10"/>
</dbReference>
<dbReference type="PROSITE" id="PS50041">
    <property type="entry name" value="C_TYPE_LECTIN_2"/>
    <property type="match status" value="1"/>
</dbReference>
<dbReference type="SMART" id="SM00034">
    <property type="entry name" value="CLECT"/>
    <property type="match status" value="1"/>
</dbReference>
<keyword evidence="14" id="KW-0472">Membrane</keyword>
<evidence type="ECO:0000256" key="24">
    <source>
        <dbReference type="PROSITE-ProRule" id="PRU00302"/>
    </source>
</evidence>
<feature type="domain" description="Sushi" evidence="27">
    <location>
        <begin position="292"/>
        <end position="353"/>
    </location>
</feature>
<dbReference type="PROSITE" id="PS00022">
    <property type="entry name" value="EGF_1"/>
    <property type="match status" value="1"/>
</dbReference>
<dbReference type="PROSITE" id="PS00615">
    <property type="entry name" value="C_TYPE_LECTIN_1"/>
    <property type="match status" value="1"/>
</dbReference>
<evidence type="ECO:0000256" key="10">
    <source>
        <dbReference type="ARBA" id="ARBA00022737"/>
    </source>
</evidence>
<keyword evidence="4 23" id="KW-0245">EGF-like domain</keyword>
<gene>
    <name evidence="28" type="primary">Selp_0</name>
    <name evidence="28" type="ORF">GTO93_0003406</name>
</gene>
<dbReference type="InterPro" id="IPR016187">
    <property type="entry name" value="CTDL_fold"/>
</dbReference>
<feature type="disulfide bond" evidence="24">
    <location>
        <begin position="324"/>
        <end position="351"/>
    </location>
</feature>
<dbReference type="InterPro" id="IPR001304">
    <property type="entry name" value="C-type_lectin-like"/>
</dbReference>
<comment type="subcellular location">
    <subcellularLocation>
        <location evidence="1">Cell membrane</location>
        <topology evidence="1">Single-pass type I membrane protein</topology>
    </subcellularLocation>
</comment>
<organism evidence="28 29">
    <name type="scientific">Polyodon spathula</name>
    <name type="common">North American paddlefish</name>
    <name type="synonym">Squalus spathula</name>
    <dbReference type="NCBI Taxonomy" id="7913"/>
    <lineage>
        <taxon>Eukaryota</taxon>
        <taxon>Metazoa</taxon>
        <taxon>Chordata</taxon>
        <taxon>Craniata</taxon>
        <taxon>Vertebrata</taxon>
        <taxon>Euteleostomi</taxon>
        <taxon>Actinopterygii</taxon>
        <taxon>Chondrostei</taxon>
        <taxon>Acipenseriformes</taxon>
        <taxon>Polyodontidae</taxon>
        <taxon>Polyodon</taxon>
    </lineage>
</organism>
<dbReference type="PROSITE" id="PS50026">
    <property type="entry name" value="EGF_3"/>
    <property type="match status" value="1"/>
</dbReference>
<feature type="domain" description="Sushi" evidence="27">
    <location>
        <begin position="478"/>
        <end position="539"/>
    </location>
</feature>
<feature type="disulfide bond" evidence="23">
    <location>
        <begin position="155"/>
        <end position="164"/>
    </location>
</feature>
<comment type="caution">
    <text evidence="28">The sequence shown here is derived from an EMBL/GenBank/DDBJ whole genome shotgun (WGS) entry which is preliminary data.</text>
</comment>
<keyword evidence="7" id="KW-0479">Metal-binding</keyword>
<dbReference type="InterPro" id="IPR018378">
    <property type="entry name" value="C-type_lectin_CS"/>
</dbReference>
<keyword evidence="16" id="KW-0325">Glycoprotein</keyword>
<dbReference type="InterPro" id="IPR050350">
    <property type="entry name" value="Compl-Cell_Adhes-Reg"/>
</dbReference>
<feature type="disulfide bond" evidence="24">
    <location>
        <begin position="386"/>
        <end position="413"/>
    </location>
</feature>
<evidence type="ECO:0000256" key="19">
    <source>
        <dbReference type="ARBA" id="ARBA00041401"/>
    </source>
</evidence>
<evidence type="ECO:0000259" key="27">
    <source>
        <dbReference type="PROSITE" id="PS50923"/>
    </source>
</evidence>
<proteinExistence type="inferred from homology"/>
<feature type="domain" description="Sushi" evidence="27">
    <location>
        <begin position="230"/>
        <end position="291"/>
    </location>
</feature>
<dbReference type="SMART" id="SM00032">
    <property type="entry name" value="CCP"/>
    <property type="match status" value="10"/>
</dbReference>
<dbReference type="InterPro" id="IPR000436">
    <property type="entry name" value="Sushi_SCR_CCP_dom"/>
</dbReference>
<evidence type="ECO:0000256" key="11">
    <source>
        <dbReference type="ARBA" id="ARBA00022837"/>
    </source>
</evidence>
<keyword evidence="15 23" id="KW-1015">Disulfide bond</keyword>
<feature type="disulfide bond" evidence="24">
    <location>
        <begin position="572"/>
        <end position="599"/>
    </location>
</feature>
<evidence type="ECO:0000313" key="28">
    <source>
        <dbReference type="EMBL" id="MBN3284340.1"/>
    </source>
</evidence>
<evidence type="ECO:0000259" key="25">
    <source>
        <dbReference type="PROSITE" id="PS50026"/>
    </source>
</evidence>
<evidence type="ECO:0000256" key="5">
    <source>
        <dbReference type="ARBA" id="ARBA00022659"/>
    </source>
</evidence>
<feature type="disulfide bond" evidence="24">
    <location>
        <begin position="200"/>
        <end position="227"/>
    </location>
</feature>
<feature type="disulfide bond" evidence="24">
    <location>
        <begin position="696"/>
        <end position="723"/>
    </location>
</feature>
<evidence type="ECO:0000256" key="12">
    <source>
        <dbReference type="ARBA" id="ARBA00022889"/>
    </source>
</evidence>